<dbReference type="Gene3D" id="3.40.50.2300">
    <property type="match status" value="2"/>
</dbReference>
<dbReference type="PROSITE" id="PS01124">
    <property type="entry name" value="HTH_ARAC_FAMILY_2"/>
    <property type="match status" value="1"/>
</dbReference>
<dbReference type="OrthoDB" id="9778008at2"/>
<evidence type="ECO:0000256" key="2">
    <source>
        <dbReference type="ARBA" id="ARBA00023125"/>
    </source>
</evidence>
<comment type="caution">
    <text evidence="5">The sequence shown here is derived from an EMBL/GenBank/DDBJ whole genome shotgun (WGS) entry which is preliminary data.</text>
</comment>
<protein>
    <submittedName>
        <fullName evidence="5">AraC family transcriptional regulator</fullName>
    </submittedName>
</protein>
<dbReference type="Pfam" id="PF13377">
    <property type="entry name" value="Peripla_BP_3"/>
    <property type="match status" value="1"/>
</dbReference>
<reference evidence="5 6" key="1">
    <citation type="submission" date="2018-02" db="EMBL/GenBank/DDBJ databases">
        <title>Comparative genomes isolates from brazilian mangrove.</title>
        <authorList>
            <person name="Araujo J.E."/>
            <person name="Taketani R.G."/>
            <person name="Silva M.C.P."/>
            <person name="Loureco M.V."/>
            <person name="Andreote F.D."/>
        </authorList>
    </citation>
    <scope>NUCLEOTIDE SEQUENCE [LARGE SCALE GENOMIC DNA]</scope>
    <source>
        <strain evidence="5 6">Nap-Phe MGV</strain>
    </source>
</reference>
<evidence type="ECO:0000259" key="4">
    <source>
        <dbReference type="PROSITE" id="PS01124"/>
    </source>
</evidence>
<dbReference type="Gene3D" id="1.10.10.60">
    <property type="entry name" value="Homeodomain-like"/>
    <property type="match status" value="1"/>
</dbReference>
<dbReference type="InterPro" id="IPR018062">
    <property type="entry name" value="HTH_AraC-typ_CS"/>
</dbReference>
<dbReference type="GO" id="GO:0003700">
    <property type="term" value="F:DNA-binding transcription factor activity"/>
    <property type="evidence" value="ECO:0007669"/>
    <property type="project" value="InterPro"/>
</dbReference>
<dbReference type="PANTHER" id="PTHR30146:SF24">
    <property type="entry name" value="XYLOSE OPERON REGULATORY PROTEIN"/>
    <property type="match status" value="1"/>
</dbReference>
<dbReference type="InterPro" id="IPR028082">
    <property type="entry name" value="Peripla_BP_I"/>
</dbReference>
<keyword evidence="3" id="KW-0804">Transcription</keyword>
<dbReference type="InterPro" id="IPR046335">
    <property type="entry name" value="LacI/GalR-like_sensor"/>
</dbReference>
<evidence type="ECO:0000256" key="1">
    <source>
        <dbReference type="ARBA" id="ARBA00023015"/>
    </source>
</evidence>
<feature type="domain" description="HTH araC/xylS-type" evidence="4">
    <location>
        <begin position="292"/>
        <end position="390"/>
    </location>
</feature>
<dbReference type="AlphaFoldDB" id="A0A2S8GNS4"/>
<dbReference type="SUPFAM" id="SSF53822">
    <property type="entry name" value="Periplasmic binding protein-like I"/>
    <property type="match status" value="1"/>
</dbReference>
<dbReference type="PROSITE" id="PS00041">
    <property type="entry name" value="HTH_ARAC_FAMILY_1"/>
    <property type="match status" value="1"/>
</dbReference>
<dbReference type="CDD" id="cd01543">
    <property type="entry name" value="PBP1_XylR"/>
    <property type="match status" value="1"/>
</dbReference>
<accession>A0A2S8GNS4</accession>
<dbReference type="EMBL" id="PUHZ01000011">
    <property type="protein sequence ID" value="PQO46077.1"/>
    <property type="molecule type" value="Genomic_DNA"/>
</dbReference>
<proteinExistence type="predicted"/>
<dbReference type="SMART" id="SM00342">
    <property type="entry name" value="HTH_ARAC"/>
    <property type="match status" value="1"/>
</dbReference>
<evidence type="ECO:0000313" key="5">
    <source>
        <dbReference type="EMBL" id="PQO46077.1"/>
    </source>
</evidence>
<evidence type="ECO:0000256" key="3">
    <source>
        <dbReference type="ARBA" id="ARBA00023163"/>
    </source>
</evidence>
<keyword evidence="1" id="KW-0805">Transcription regulation</keyword>
<dbReference type="Proteomes" id="UP000237819">
    <property type="component" value="Unassembled WGS sequence"/>
</dbReference>
<dbReference type="PANTHER" id="PTHR30146">
    <property type="entry name" value="LACI-RELATED TRANSCRIPTIONAL REPRESSOR"/>
    <property type="match status" value="1"/>
</dbReference>
<organism evidence="5 6">
    <name type="scientific">Blastopirellula marina</name>
    <dbReference type="NCBI Taxonomy" id="124"/>
    <lineage>
        <taxon>Bacteria</taxon>
        <taxon>Pseudomonadati</taxon>
        <taxon>Planctomycetota</taxon>
        <taxon>Planctomycetia</taxon>
        <taxon>Pirellulales</taxon>
        <taxon>Pirellulaceae</taxon>
        <taxon>Blastopirellula</taxon>
    </lineage>
</organism>
<dbReference type="Pfam" id="PF12833">
    <property type="entry name" value="HTH_18"/>
    <property type="match status" value="1"/>
</dbReference>
<dbReference type="GO" id="GO:0000976">
    <property type="term" value="F:transcription cis-regulatory region binding"/>
    <property type="evidence" value="ECO:0007669"/>
    <property type="project" value="TreeGrafter"/>
</dbReference>
<dbReference type="RefSeq" id="WP_105335455.1">
    <property type="nucleotide sequence ID" value="NZ_PUHZ01000011.1"/>
</dbReference>
<gene>
    <name evidence="5" type="ORF">C5Y93_10905</name>
</gene>
<dbReference type="InterPro" id="IPR009057">
    <property type="entry name" value="Homeodomain-like_sf"/>
</dbReference>
<name>A0A2S8GNS4_9BACT</name>
<keyword evidence="2" id="KW-0238">DNA-binding</keyword>
<dbReference type="SUPFAM" id="SSF46689">
    <property type="entry name" value="Homeodomain-like"/>
    <property type="match status" value="2"/>
</dbReference>
<dbReference type="InterPro" id="IPR018060">
    <property type="entry name" value="HTH_AraC"/>
</dbReference>
<sequence length="397" mass="45159">MVIKSSANRRMTSHHAGSEKARSVLLSLSWYYPEIHRGVAKFASERHWHLTADLDDLVPKHWQGDGVITLLGGRAQLWRRLWRLDAPIVDLSESRPDIDLPRVTVDNAQIGRLAARHFLDRGHRNFAFVHRWEMGVSRARLQTFQAELRSAGYDCEILSWQRERHQQEDTRQQRHLWLVRRLSQLPRPLAAFVVRDIEAVEVIEACAASNLAIPEQIAVLGVDNTETICDCLRVPLSSVETNWERVGYEGAALLDRIMNGEPVPTSPLYVPPSGIVDRRSTDSLAVDHPGVAAALRFMRDFSHDPIDMSDVVKHVGMSRSGLEKAFREHYPRSPMEELRQLRMTDACRMLAETKLKIAQVAEQSGFLTSHNLCRIFRRQLGVSPNQYRAQHGSGGPR</sequence>
<evidence type="ECO:0000313" key="6">
    <source>
        <dbReference type="Proteomes" id="UP000237819"/>
    </source>
</evidence>